<reference evidence="1" key="1">
    <citation type="submission" date="2015-11" db="EMBL/GenBank/DDBJ databases">
        <title>De novo transcriptome assembly of four potential Pierce s Disease insect vectors from Arizona vineyards.</title>
        <authorList>
            <person name="Tassone E.E."/>
        </authorList>
    </citation>
    <scope>NUCLEOTIDE SEQUENCE</scope>
</reference>
<dbReference type="AlphaFoldDB" id="A0A1B6GAZ5"/>
<feature type="non-terminal residue" evidence="1">
    <location>
        <position position="211"/>
    </location>
</feature>
<dbReference type="EMBL" id="GECZ01010161">
    <property type="protein sequence ID" value="JAS59608.1"/>
    <property type="molecule type" value="Transcribed_RNA"/>
</dbReference>
<feature type="non-terminal residue" evidence="1">
    <location>
        <position position="1"/>
    </location>
</feature>
<proteinExistence type="predicted"/>
<evidence type="ECO:0000313" key="1">
    <source>
        <dbReference type="EMBL" id="JAS59608.1"/>
    </source>
</evidence>
<name>A0A1B6GAZ5_9HEMI</name>
<organism evidence="1">
    <name type="scientific">Cuerna arida</name>
    <dbReference type="NCBI Taxonomy" id="1464854"/>
    <lineage>
        <taxon>Eukaryota</taxon>
        <taxon>Metazoa</taxon>
        <taxon>Ecdysozoa</taxon>
        <taxon>Arthropoda</taxon>
        <taxon>Hexapoda</taxon>
        <taxon>Insecta</taxon>
        <taxon>Pterygota</taxon>
        <taxon>Neoptera</taxon>
        <taxon>Paraneoptera</taxon>
        <taxon>Hemiptera</taxon>
        <taxon>Auchenorrhyncha</taxon>
        <taxon>Membracoidea</taxon>
        <taxon>Cicadellidae</taxon>
        <taxon>Cicadellinae</taxon>
        <taxon>Proconiini</taxon>
        <taxon>Cuerna</taxon>
    </lineage>
</organism>
<protein>
    <submittedName>
        <fullName evidence="1">Uncharacterized protein</fullName>
    </submittedName>
</protein>
<sequence length="211" mass="23740">STKALIQSIASDETFAQVVNLNDSLQYNDQTSNSERLSYFGFTDMDSTVELGEKNNIDTRKESRRNHNYDEKQGLIEQPVNNLLLTAPLDLPNCENITQNQVIYSENDPHCIYSGKTALKCNNGNLDYQNISGTEHSNNYALFGHHDDYSPLTMTALAQMSFSEGEFNLGVSNVTSLLECRDENNKYINLNGRQLNEQINICVVGNDKNNL</sequence>
<gene>
    <name evidence="1" type="ORF">g.11578</name>
</gene>
<accession>A0A1B6GAZ5</accession>